<dbReference type="Proteomes" id="UP001204151">
    <property type="component" value="Unassembled WGS sequence"/>
</dbReference>
<keyword evidence="4" id="KW-1185">Reference proteome</keyword>
<feature type="compositionally biased region" description="Basic and acidic residues" evidence="1">
    <location>
        <begin position="92"/>
        <end position="106"/>
    </location>
</feature>
<dbReference type="RefSeq" id="WP_258819915.1">
    <property type="nucleotide sequence ID" value="NZ_JANUGW010000034.1"/>
</dbReference>
<feature type="signal peptide" evidence="2">
    <location>
        <begin position="1"/>
        <end position="27"/>
    </location>
</feature>
<evidence type="ECO:0000313" key="3">
    <source>
        <dbReference type="EMBL" id="MCS0585389.1"/>
    </source>
</evidence>
<name>A0ABT1ZZU5_9BURK</name>
<evidence type="ECO:0008006" key="5">
    <source>
        <dbReference type="Google" id="ProtNLM"/>
    </source>
</evidence>
<protein>
    <recommendedName>
        <fullName evidence="5">Secreted protein</fullName>
    </recommendedName>
</protein>
<feature type="compositionally biased region" description="Polar residues" evidence="1">
    <location>
        <begin position="108"/>
        <end position="137"/>
    </location>
</feature>
<comment type="caution">
    <text evidence="3">The sequence shown here is derived from an EMBL/GenBank/DDBJ whole genome shotgun (WGS) entry which is preliminary data.</text>
</comment>
<reference evidence="3 4" key="1">
    <citation type="submission" date="2022-08" db="EMBL/GenBank/DDBJ databases">
        <title>Reclassification of Massilia species as members of the genera Telluria, Duganella, Pseudoduganella, Mokoshia gen. nov. and Zemynaea gen. nov. using orthogonal and non-orthogonal genome-based approaches.</title>
        <authorList>
            <person name="Bowman J.P."/>
        </authorList>
    </citation>
    <scope>NUCLEOTIDE SEQUENCE [LARGE SCALE GENOMIC DNA]</scope>
    <source>
        <strain evidence="3 4">JCM 31316</strain>
    </source>
</reference>
<feature type="chain" id="PRO_5045208773" description="Secreted protein" evidence="2">
    <location>
        <begin position="28"/>
        <end position="241"/>
    </location>
</feature>
<gene>
    <name evidence="3" type="ORF">NX784_27795</name>
</gene>
<sequence>MGLTRYRSAAAMAALAVLLAVARAVPAQDVATQRQSERTEQANREAAVADEASKPQSAHVPARDPAAGARTSPATLSYGPVLTPRGQQGADAVRKDPAEVHDEADTLARQSAHPQDTQLTDNQRGTNAGDKASNQRGEQAAKPTDEQRRRAARRHQAWQPTGPMAPRPLRAGDTPATTAAVPIPPPLAPPQPVVPSSSAVRACQGIVCTDAAGNTFNGSGNAGVGSGGRTCTRTGATVQCF</sequence>
<organism evidence="3 4">
    <name type="scientific">Massilia pinisoli</name>
    <dbReference type="NCBI Taxonomy" id="1772194"/>
    <lineage>
        <taxon>Bacteria</taxon>
        <taxon>Pseudomonadati</taxon>
        <taxon>Pseudomonadota</taxon>
        <taxon>Betaproteobacteria</taxon>
        <taxon>Burkholderiales</taxon>
        <taxon>Oxalobacteraceae</taxon>
        <taxon>Telluria group</taxon>
        <taxon>Massilia</taxon>
    </lineage>
</organism>
<proteinExistence type="predicted"/>
<feature type="region of interest" description="Disordered" evidence="1">
    <location>
        <begin position="30"/>
        <end position="179"/>
    </location>
</feature>
<dbReference type="EMBL" id="JANUGW010000034">
    <property type="protein sequence ID" value="MCS0585389.1"/>
    <property type="molecule type" value="Genomic_DNA"/>
</dbReference>
<evidence type="ECO:0000313" key="4">
    <source>
        <dbReference type="Proteomes" id="UP001204151"/>
    </source>
</evidence>
<evidence type="ECO:0000256" key="1">
    <source>
        <dbReference type="SAM" id="MobiDB-lite"/>
    </source>
</evidence>
<evidence type="ECO:0000256" key="2">
    <source>
        <dbReference type="SAM" id="SignalP"/>
    </source>
</evidence>
<keyword evidence="2" id="KW-0732">Signal</keyword>
<accession>A0ABT1ZZU5</accession>